<dbReference type="OrthoDB" id="43654at2759"/>
<dbReference type="Gene3D" id="3.20.20.80">
    <property type="entry name" value="Glycosidases"/>
    <property type="match status" value="1"/>
</dbReference>
<dbReference type="EMBL" id="ML179062">
    <property type="protein sequence ID" value="THV03872.1"/>
    <property type="molecule type" value="Genomic_DNA"/>
</dbReference>
<protein>
    <recommendedName>
        <fullName evidence="2">Asl1-like glycosyl hydrolase catalytic domain-containing protein</fullName>
    </recommendedName>
</protein>
<dbReference type="AlphaFoldDB" id="A0A4S8MM85"/>
<dbReference type="Pfam" id="PF11790">
    <property type="entry name" value="Glyco_hydro_cc"/>
    <property type="match status" value="1"/>
</dbReference>
<dbReference type="Proteomes" id="UP000297245">
    <property type="component" value="Unassembled WGS sequence"/>
</dbReference>
<dbReference type="GO" id="GO:0009277">
    <property type="term" value="C:fungal-type cell wall"/>
    <property type="evidence" value="ECO:0007669"/>
    <property type="project" value="TreeGrafter"/>
</dbReference>
<dbReference type="PANTHER" id="PTHR34154">
    <property type="entry name" value="ALKALI-SENSITIVE LINKAGE PROTEIN 1"/>
    <property type="match status" value="1"/>
</dbReference>
<reference evidence="3 4" key="1">
    <citation type="journal article" date="2019" name="Nat. Ecol. Evol.">
        <title>Megaphylogeny resolves global patterns of mushroom evolution.</title>
        <authorList>
            <person name="Varga T."/>
            <person name="Krizsan K."/>
            <person name="Foldi C."/>
            <person name="Dima B."/>
            <person name="Sanchez-Garcia M."/>
            <person name="Sanchez-Ramirez S."/>
            <person name="Szollosi G.J."/>
            <person name="Szarkandi J.G."/>
            <person name="Papp V."/>
            <person name="Albert L."/>
            <person name="Andreopoulos W."/>
            <person name="Angelini C."/>
            <person name="Antonin V."/>
            <person name="Barry K.W."/>
            <person name="Bougher N.L."/>
            <person name="Buchanan P."/>
            <person name="Buyck B."/>
            <person name="Bense V."/>
            <person name="Catcheside P."/>
            <person name="Chovatia M."/>
            <person name="Cooper J."/>
            <person name="Damon W."/>
            <person name="Desjardin D."/>
            <person name="Finy P."/>
            <person name="Geml J."/>
            <person name="Haridas S."/>
            <person name="Hughes K."/>
            <person name="Justo A."/>
            <person name="Karasinski D."/>
            <person name="Kautmanova I."/>
            <person name="Kiss B."/>
            <person name="Kocsube S."/>
            <person name="Kotiranta H."/>
            <person name="LaButti K.M."/>
            <person name="Lechner B.E."/>
            <person name="Liimatainen K."/>
            <person name="Lipzen A."/>
            <person name="Lukacs Z."/>
            <person name="Mihaltcheva S."/>
            <person name="Morgado L.N."/>
            <person name="Niskanen T."/>
            <person name="Noordeloos M.E."/>
            <person name="Ohm R.A."/>
            <person name="Ortiz-Santana B."/>
            <person name="Ovrebo C."/>
            <person name="Racz N."/>
            <person name="Riley R."/>
            <person name="Savchenko A."/>
            <person name="Shiryaev A."/>
            <person name="Soop K."/>
            <person name="Spirin V."/>
            <person name="Szebenyi C."/>
            <person name="Tomsovsky M."/>
            <person name="Tulloss R.E."/>
            <person name="Uehling J."/>
            <person name="Grigoriev I.V."/>
            <person name="Vagvolgyi C."/>
            <person name="Papp T."/>
            <person name="Martin F.M."/>
            <person name="Miettinen O."/>
            <person name="Hibbett D.S."/>
            <person name="Nagy L.G."/>
        </authorList>
    </citation>
    <scope>NUCLEOTIDE SEQUENCE [LARGE SCALE GENOMIC DNA]</scope>
    <source>
        <strain evidence="3 4">CBS 962.96</strain>
    </source>
</reference>
<evidence type="ECO:0000313" key="4">
    <source>
        <dbReference type="Proteomes" id="UP000297245"/>
    </source>
</evidence>
<feature type="domain" description="Asl1-like glycosyl hydrolase catalytic" evidence="2">
    <location>
        <begin position="34"/>
        <end position="236"/>
    </location>
</feature>
<proteinExistence type="predicted"/>
<keyword evidence="4" id="KW-1185">Reference proteome</keyword>
<sequence>MVLLVPLSLCLSLLFASASFAKNAKRGVSFPSSNNQADIQNLNQTKSEISWQYDWGIYPAPFLAESGIEYVPMQWGAGGIENLSNAMASQQSKHLLAFNEPDFDQQSNIDPNFAAQLWMQYIEPLKSSGIKLGGPAVSSGATGVPWLQAFFSACSNCTIDFIPIHWYGVGVEGFYDYMWQVHSQFGNRTVWVTEYADTSLNETDVESFLNQTTTYMDGLDWVERYAWFGYFRPENGSAYSKFDLTSSS</sequence>
<feature type="chain" id="PRO_5020974358" description="Asl1-like glycosyl hydrolase catalytic domain-containing protein" evidence="1">
    <location>
        <begin position="22"/>
        <end position="248"/>
    </location>
</feature>
<dbReference type="PANTHER" id="PTHR34154:SF3">
    <property type="entry name" value="ALKALI-SENSITIVE LINKAGE PROTEIN 1"/>
    <property type="match status" value="1"/>
</dbReference>
<accession>A0A4S8MM85</accession>
<dbReference type="GO" id="GO:0071966">
    <property type="term" value="P:fungal-type cell wall polysaccharide metabolic process"/>
    <property type="evidence" value="ECO:0007669"/>
    <property type="project" value="TreeGrafter"/>
</dbReference>
<evidence type="ECO:0000259" key="2">
    <source>
        <dbReference type="Pfam" id="PF11790"/>
    </source>
</evidence>
<name>A0A4S8MM85_DENBC</name>
<dbReference type="InterPro" id="IPR024655">
    <property type="entry name" value="Asl1_glyco_hydro_catalytic"/>
</dbReference>
<dbReference type="SUPFAM" id="SSF51445">
    <property type="entry name" value="(Trans)glycosidases"/>
    <property type="match status" value="1"/>
</dbReference>
<evidence type="ECO:0000313" key="3">
    <source>
        <dbReference type="EMBL" id="THV03872.1"/>
    </source>
</evidence>
<gene>
    <name evidence="3" type="ORF">K435DRAFT_240184</name>
</gene>
<dbReference type="InterPro" id="IPR053183">
    <property type="entry name" value="ASL1"/>
</dbReference>
<organism evidence="3 4">
    <name type="scientific">Dendrothele bispora (strain CBS 962.96)</name>
    <dbReference type="NCBI Taxonomy" id="1314807"/>
    <lineage>
        <taxon>Eukaryota</taxon>
        <taxon>Fungi</taxon>
        <taxon>Dikarya</taxon>
        <taxon>Basidiomycota</taxon>
        <taxon>Agaricomycotina</taxon>
        <taxon>Agaricomycetes</taxon>
        <taxon>Agaricomycetidae</taxon>
        <taxon>Agaricales</taxon>
        <taxon>Agaricales incertae sedis</taxon>
        <taxon>Dendrothele</taxon>
    </lineage>
</organism>
<dbReference type="InterPro" id="IPR017853">
    <property type="entry name" value="GH"/>
</dbReference>
<keyword evidence="1" id="KW-0732">Signal</keyword>
<feature type="signal peptide" evidence="1">
    <location>
        <begin position="1"/>
        <end position="21"/>
    </location>
</feature>
<evidence type="ECO:0000256" key="1">
    <source>
        <dbReference type="SAM" id="SignalP"/>
    </source>
</evidence>